<evidence type="ECO:0000256" key="3">
    <source>
        <dbReference type="SAM" id="SignalP"/>
    </source>
</evidence>
<protein>
    <submittedName>
        <fullName evidence="4">Uncharacterized protein</fullName>
    </submittedName>
</protein>
<evidence type="ECO:0000313" key="4">
    <source>
        <dbReference type="EMBL" id="ARZ69854.1"/>
    </source>
</evidence>
<gene>
    <name evidence="4" type="ORF">SMD11_4246</name>
</gene>
<evidence type="ECO:0000256" key="1">
    <source>
        <dbReference type="SAM" id="MobiDB-lite"/>
    </source>
</evidence>
<dbReference type="OrthoDB" id="4039925at2"/>
<proteinExistence type="predicted"/>
<reference evidence="4 5" key="1">
    <citation type="submission" date="2017-06" db="EMBL/GenBank/DDBJ databases">
        <title>Streptomyces albireticuli Genome sequencing and assembly.</title>
        <authorList>
            <person name="Wang Y."/>
            <person name="Du B."/>
            <person name="Ding Y."/>
            <person name="Liu H."/>
            <person name="Hou Q."/>
            <person name="Liu K."/>
            <person name="Yao L."/>
            <person name="Wang C."/>
        </authorList>
    </citation>
    <scope>NUCLEOTIDE SEQUENCE [LARGE SCALE GENOMIC DNA]</scope>
    <source>
        <strain evidence="4 5">MDJK11</strain>
    </source>
</reference>
<keyword evidence="3" id="KW-0732">Signal</keyword>
<dbReference type="EMBL" id="CP021744">
    <property type="protein sequence ID" value="ARZ69854.1"/>
    <property type="molecule type" value="Genomic_DNA"/>
</dbReference>
<evidence type="ECO:0000313" key="5">
    <source>
        <dbReference type="Proteomes" id="UP000195755"/>
    </source>
</evidence>
<feature type="signal peptide" evidence="3">
    <location>
        <begin position="1"/>
        <end position="23"/>
    </location>
</feature>
<keyword evidence="2" id="KW-0472">Membrane</keyword>
<accession>A0A1Z2L6C1</accession>
<keyword evidence="2" id="KW-0812">Transmembrane</keyword>
<dbReference type="Proteomes" id="UP000195755">
    <property type="component" value="Chromosome"/>
</dbReference>
<evidence type="ECO:0000256" key="2">
    <source>
        <dbReference type="SAM" id="Phobius"/>
    </source>
</evidence>
<feature type="chain" id="PRO_5038523275" evidence="3">
    <location>
        <begin position="24"/>
        <end position="396"/>
    </location>
</feature>
<feature type="transmembrane region" description="Helical" evidence="2">
    <location>
        <begin position="364"/>
        <end position="383"/>
    </location>
</feature>
<sequence length="396" mass="41192">MKRILRVLALAVAGVLGPAGVAAGQDGGGGRGDGEVRLLLNGAFGSRPGELVDIDVRGVRERVTVKVVSPAFGRPVELTPYEPRGPGEGRGHHVRAAVAAGARPGSHPLTVEAGGRVVAEDRVEVAPSRRPRFTVASPGGTLRPGERLWMSYDDLYPGETGSAFSARSSAFRASVPLTHDPSGPDWHNPRLFAGSAELPPGLADGTYRVVLTGPGGRAVDERPLTVRAARPGDRDYLGRARGPALFGGPDAPAPDAARSYGHTVAAGGTVHVLWQDEAPDAGEEERLRATSPAFVRPAALRRDDSKAGDGRDPRYLGPARVRADLEPGRYPVTVVSHHGRVKRTGRITVTGSGTSASVDAPSPAVLAGAAAATVVVVTGALLLRRRTARATARPPR</sequence>
<keyword evidence="2" id="KW-1133">Transmembrane helix</keyword>
<dbReference type="KEGG" id="salj:SMD11_4246"/>
<dbReference type="RefSeq" id="WP_087927906.1">
    <property type="nucleotide sequence ID" value="NZ_CP021744.1"/>
</dbReference>
<feature type="compositionally biased region" description="Basic and acidic residues" evidence="1">
    <location>
        <begin position="300"/>
        <end position="314"/>
    </location>
</feature>
<name>A0A1Z2L6C1_9ACTN</name>
<organism evidence="4 5">
    <name type="scientific">Streptomyces albireticuli</name>
    <dbReference type="NCBI Taxonomy" id="1940"/>
    <lineage>
        <taxon>Bacteria</taxon>
        <taxon>Bacillati</taxon>
        <taxon>Actinomycetota</taxon>
        <taxon>Actinomycetes</taxon>
        <taxon>Kitasatosporales</taxon>
        <taxon>Streptomycetaceae</taxon>
        <taxon>Streptomyces</taxon>
    </lineage>
</organism>
<feature type="region of interest" description="Disordered" evidence="1">
    <location>
        <begin position="281"/>
        <end position="317"/>
    </location>
</feature>
<dbReference type="AlphaFoldDB" id="A0A1Z2L6C1"/>